<proteinExistence type="predicted"/>
<protein>
    <submittedName>
        <fullName evidence="2">Uncharacterized protein</fullName>
    </submittedName>
</protein>
<evidence type="ECO:0000313" key="3">
    <source>
        <dbReference type="Proteomes" id="UP000652761"/>
    </source>
</evidence>
<evidence type="ECO:0000256" key="1">
    <source>
        <dbReference type="SAM" id="Phobius"/>
    </source>
</evidence>
<accession>A0A843XFJ1</accession>
<dbReference type="EMBL" id="NMUH01007891">
    <property type="protein sequence ID" value="MQM17990.1"/>
    <property type="molecule type" value="Genomic_DNA"/>
</dbReference>
<sequence length="438" mass="47202">LGAVLCSVGIFARAKQMLMCRVAPLVEHCDTYLWLLSALCWLVVNSGEVLPEFFSVGSRGGEVFPRTVLCSFLVVAAFPSGLRCIAWLLCSGGVSQNYFFVVLVRVPLPLGLLLCSLKSSTVLPPWFEVSVVWLVTIALPSRLRCITWLPWLRYAVVVLAGVFWWVFPVWRLGGSGGVVGFVSCALRALPDGSLVSAMGVWLVVLLWKCQSHLVVTPCVWKRLVVRVLLPCFPLVARGDDAPLWCCVAKSARLLLVKVVVLDPVCGPVFGRLAVLLAFQLFGEHCGCSAGCASCGSASLALLFPLLPVGCLGWWCFHMAFDAMLHTVATFVAKVPPLLSCLEVELVAPLMRVGSVPCVQCEAALGVLLFVLLVQASFRFVVAITGKLRCDLVVPLHLLCSPNGSGRRVSVATEVPVATVILVVTVFCVAFLSHPVNGL</sequence>
<keyword evidence="1" id="KW-0472">Membrane</keyword>
<feature type="non-terminal residue" evidence="2">
    <location>
        <position position="1"/>
    </location>
</feature>
<organism evidence="2 3">
    <name type="scientific">Colocasia esculenta</name>
    <name type="common">Wild taro</name>
    <name type="synonym">Arum esculentum</name>
    <dbReference type="NCBI Taxonomy" id="4460"/>
    <lineage>
        <taxon>Eukaryota</taxon>
        <taxon>Viridiplantae</taxon>
        <taxon>Streptophyta</taxon>
        <taxon>Embryophyta</taxon>
        <taxon>Tracheophyta</taxon>
        <taxon>Spermatophyta</taxon>
        <taxon>Magnoliopsida</taxon>
        <taxon>Liliopsida</taxon>
        <taxon>Araceae</taxon>
        <taxon>Aroideae</taxon>
        <taxon>Colocasieae</taxon>
        <taxon>Colocasia</taxon>
    </lineage>
</organism>
<feature type="transmembrane region" description="Helical" evidence="1">
    <location>
        <begin position="184"/>
        <end position="207"/>
    </location>
</feature>
<feature type="transmembrane region" description="Helical" evidence="1">
    <location>
        <begin position="95"/>
        <end position="115"/>
    </location>
</feature>
<feature type="transmembrane region" description="Helical" evidence="1">
    <location>
        <begin position="414"/>
        <end position="432"/>
    </location>
</feature>
<feature type="transmembrane region" description="Helical" evidence="1">
    <location>
        <begin position="151"/>
        <end position="172"/>
    </location>
</feature>
<reference evidence="2" key="1">
    <citation type="submission" date="2017-07" db="EMBL/GenBank/DDBJ databases">
        <title>Taro Niue Genome Assembly and Annotation.</title>
        <authorList>
            <person name="Atibalentja N."/>
            <person name="Keating K."/>
            <person name="Fields C.J."/>
        </authorList>
    </citation>
    <scope>NUCLEOTIDE SEQUENCE</scope>
    <source>
        <strain evidence="2">Niue_2</strain>
        <tissue evidence="2">Leaf</tissue>
    </source>
</reference>
<name>A0A843XFJ1_COLES</name>
<dbReference type="Proteomes" id="UP000652761">
    <property type="component" value="Unassembled WGS sequence"/>
</dbReference>
<gene>
    <name evidence="2" type="ORF">Taro_050972</name>
</gene>
<keyword evidence="1" id="KW-1133">Transmembrane helix</keyword>
<dbReference type="AlphaFoldDB" id="A0A843XFJ1"/>
<evidence type="ECO:0000313" key="2">
    <source>
        <dbReference type="EMBL" id="MQM17990.1"/>
    </source>
</evidence>
<keyword evidence="3" id="KW-1185">Reference proteome</keyword>
<keyword evidence="1" id="KW-0812">Transmembrane</keyword>
<feature type="transmembrane region" description="Helical" evidence="1">
    <location>
        <begin position="122"/>
        <end position="139"/>
    </location>
</feature>
<comment type="caution">
    <text evidence="2">The sequence shown here is derived from an EMBL/GenBank/DDBJ whole genome shotgun (WGS) entry which is preliminary data.</text>
</comment>
<feature type="transmembrane region" description="Helical" evidence="1">
    <location>
        <begin position="362"/>
        <end position="381"/>
    </location>
</feature>